<evidence type="ECO:0000313" key="1">
    <source>
        <dbReference type="EMBL" id="OBS10497.1"/>
    </source>
</evidence>
<sequence length="69" mass="7410">MTRGQWQMSALAALAAVLTIGGLGYITTAAPPYLKATRYGVPYYTPKALDPVSGQPIDVNTLVRHYLGE</sequence>
<organism evidence="1 2">
    <name type="scientific">Acidihalobacter prosperus</name>
    <dbReference type="NCBI Taxonomy" id="160660"/>
    <lineage>
        <taxon>Bacteria</taxon>
        <taxon>Pseudomonadati</taxon>
        <taxon>Pseudomonadota</taxon>
        <taxon>Gammaproteobacteria</taxon>
        <taxon>Chromatiales</taxon>
        <taxon>Ectothiorhodospiraceae</taxon>
        <taxon>Acidihalobacter</taxon>
    </lineage>
</organism>
<dbReference type="AlphaFoldDB" id="A0A1A6C7F9"/>
<accession>A0A1A6C7F9</accession>
<comment type="caution">
    <text evidence="1">The sequence shown here is derived from an EMBL/GenBank/DDBJ whole genome shotgun (WGS) entry which is preliminary data.</text>
</comment>
<dbReference type="Proteomes" id="UP000029273">
    <property type="component" value="Unassembled WGS sequence"/>
</dbReference>
<proteinExistence type="predicted"/>
<reference evidence="1 2" key="1">
    <citation type="journal article" date="2014" name="Genome Announc.">
        <title>Draft Genome Sequence of the Iron-Oxidizing, Acidophilic, and Halotolerant 'Thiobacillus prosperus' Type Strain DSM 5130.</title>
        <authorList>
            <person name="Ossandon F.J."/>
            <person name="Cardenas J.P."/>
            <person name="Corbett M."/>
            <person name="Quatrini R."/>
            <person name="Holmes D.S."/>
            <person name="Watkin E."/>
        </authorList>
    </citation>
    <scope>NUCLEOTIDE SEQUENCE [LARGE SCALE GENOMIC DNA]</scope>
    <source>
        <strain evidence="1 2">DSM 5130</strain>
    </source>
</reference>
<dbReference type="EMBL" id="JQSG02000001">
    <property type="protein sequence ID" value="OBS10497.1"/>
    <property type="molecule type" value="Genomic_DNA"/>
</dbReference>
<dbReference type="OrthoDB" id="8480827at2"/>
<evidence type="ECO:0000313" key="2">
    <source>
        <dbReference type="Proteomes" id="UP000029273"/>
    </source>
</evidence>
<name>A0A1A6C7F9_9GAMM</name>
<gene>
    <name evidence="1" type="ORF">Thpro_020213</name>
</gene>
<dbReference type="RefSeq" id="WP_038087165.1">
    <property type="nucleotide sequence ID" value="NZ_JQSG02000001.1"/>
</dbReference>
<protein>
    <submittedName>
        <fullName evidence="1">Uncharacterized protein</fullName>
    </submittedName>
</protein>
<keyword evidence="2" id="KW-1185">Reference proteome</keyword>